<accession>A0A1J4KJ09</accession>
<sequence length="134" mass="15908">MFDNFYIPEGQSTAYGHMRIQLPHQYGHDPEFIHPMHDFPDSDELIIQNNIISCENDRFLEDLEGESQADKNKAIQLFLNAFLRCFWQPLYQYYLANPNLLHRYPQNVTLSGRHQIFQTWLSVICNARYKVANQ</sequence>
<proteinExistence type="predicted"/>
<evidence type="ECO:0000313" key="1">
    <source>
        <dbReference type="EMBL" id="OHT09309.1"/>
    </source>
</evidence>
<organism evidence="1 2">
    <name type="scientific">Tritrichomonas foetus</name>
    <dbReference type="NCBI Taxonomy" id="1144522"/>
    <lineage>
        <taxon>Eukaryota</taxon>
        <taxon>Metamonada</taxon>
        <taxon>Parabasalia</taxon>
        <taxon>Tritrichomonadida</taxon>
        <taxon>Tritrichomonadidae</taxon>
        <taxon>Tritrichomonas</taxon>
    </lineage>
</organism>
<dbReference type="GeneID" id="94836892"/>
<reference evidence="1" key="1">
    <citation type="submission" date="2016-10" db="EMBL/GenBank/DDBJ databases">
        <authorList>
            <person name="Benchimol M."/>
            <person name="Almeida L.G."/>
            <person name="Vasconcelos A.T."/>
            <person name="Perreira-Neves A."/>
            <person name="Rosa I.A."/>
            <person name="Tasca T."/>
            <person name="Bogo M.R."/>
            <person name="de Souza W."/>
        </authorList>
    </citation>
    <scope>NUCLEOTIDE SEQUENCE [LARGE SCALE GENOMIC DNA]</scope>
    <source>
        <strain evidence="1">K</strain>
    </source>
</reference>
<dbReference type="Proteomes" id="UP000179807">
    <property type="component" value="Unassembled WGS sequence"/>
</dbReference>
<name>A0A1J4KJ09_9EUKA</name>
<dbReference type="VEuPathDB" id="TrichDB:TRFO_21782"/>
<evidence type="ECO:0000313" key="2">
    <source>
        <dbReference type="Proteomes" id="UP000179807"/>
    </source>
</evidence>
<dbReference type="EMBL" id="MLAK01000642">
    <property type="protein sequence ID" value="OHT09309.1"/>
    <property type="molecule type" value="Genomic_DNA"/>
</dbReference>
<protein>
    <submittedName>
        <fullName evidence="1">Uncharacterized protein</fullName>
    </submittedName>
</protein>
<comment type="caution">
    <text evidence="1">The sequence shown here is derived from an EMBL/GenBank/DDBJ whole genome shotgun (WGS) entry which is preliminary data.</text>
</comment>
<dbReference type="RefSeq" id="XP_068362445.1">
    <property type="nucleotide sequence ID" value="XM_068502188.1"/>
</dbReference>
<dbReference type="AlphaFoldDB" id="A0A1J4KJ09"/>
<gene>
    <name evidence="1" type="ORF">TRFO_21782</name>
</gene>
<keyword evidence="2" id="KW-1185">Reference proteome</keyword>